<dbReference type="PANTHER" id="PTHR24422:SF19">
    <property type="entry name" value="CHEMOTAXIS PROTEIN METHYLTRANSFERASE"/>
    <property type="match status" value="1"/>
</dbReference>
<evidence type="ECO:0000256" key="3">
    <source>
        <dbReference type="ARBA" id="ARBA00022691"/>
    </source>
</evidence>
<dbReference type="InterPro" id="IPR011990">
    <property type="entry name" value="TPR-like_helical_dom_sf"/>
</dbReference>
<reference evidence="6 7" key="1">
    <citation type="submission" date="2016-10" db="EMBL/GenBank/DDBJ databases">
        <title>Complete genome sequences of three Cupriavidus strains isolated from various Malaysian environments.</title>
        <authorList>
            <person name="Abdullah A.A.-A."/>
            <person name="Shafie N.A.H."/>
            <person name="Lau N.S."/>
        </authorList>
    </citation>
    <scope>NUCLEOTIDE SEQUENCE [LARGE SCALE GENOMIC DNA]</scope>
    <source>
        <strain evidence="6 7">USMAA1020</strain>
    </source>
</reference>
<evidence type="ECO:0000256" key="4">
    <source>
        <dbReference type="SAM" id="MobiDB-lite"/>
    </source>
</evidence>
<feature type="compositionally biased region" description="Pro residues" evidence="4">
    <location>
        <begin position="277"/>
        <end position="286"/>
    </location>
</feature>
<evidence type="ECO:0000256" key="1">
    <source>
        <dbReference type="ARBA" id="ARBA00022603"/>
    </source>
</evidence>
<dbReference type="Gene3D" id="3.40.50.150">
    <property type="entry name" value="Vaccinia Virus protein VP39"/>
    <property type="match status" value="1"/>
</dbReference>
<dbReference type="SMART" id="SM00138">
    <property type="entry name" value="MeTrc"/>
    <property type="match status" value="1"/>
</dbReference>
<keyword evidence="7" id="KW-1185">Reference proteome</keyword>
<dbReference type="Gene3D" id="1.25.40.10">
    <property type="entry name" value="Tetratricopeptide repeat domain"/>
    <property type="match status" value="1"/>
</dbReference>
<evidence type="ECO:0000313" key="7">
    <source>
        <dbReference type="Proteomes" id="UP000177515"/>
    </source>
</evidence>
<keyword evidence="2" id="KW-0808">Transferase</keyword>
<keyword evidence="1" id="KW-0489">Methyltransferase</keyword>
<gene>
    <name evidence="6" type="ORF">BKK80_32080</name>
</gene>
<evidence type="ECO:0000256" key="2">
    <source>
        <dbReference type="ARBA" id="ARBA00022679"/>
    </source>
</evidence>
<dbReference type="PROSITE" id="PS50123">
    <property type="entry name" value="CHER"/>
    <property type="match status" value="1"/>
</dbReference>
<evidence type="ECO:0000259" key="5">
    <source>
        <dbReference type="PROSITE" id="PS50123"/>
    </source>
</evidence>
<dbReference type="PANTHER" id="PTHR24422">
    <property type="entry name" value="CHEMOTAXIS PROTEIN METHYLTRANSFERASE"/>
    <property type="match status" value="1"/>
</dbReference>
<dbReference type="PRINTS" id="PR00996">
    <property type="entry name" value="CHERMTFRASE"/>
</dbReference>
<sequence>MSLPAQIAALLKQRTGLDAEALGPGAIARAVQQRLDAINETDHQAYWLRLHGETEEFQALIEAVVVPETWFFRHREALHALSRFAVQRLRGIDRPLRLLSLPCSTGEEPYSIVMALLDSGVPAHRFQVEAVDISALALEHARGGRYRDHAFRSGPLDFRDRYFRSAAGSYQLDERVRARVRLRRGNLLEPGLLDGEAPFDFVFCRNLLIYFDPATQRQAVAALARLTHPDGMVFVGPAEASLMTARGFHSAKVPLAFAFHPPGHAAAQAPAVASRPAPMPVPPRPPARQAAPLARRIQPAPRAADTSASPPVHPPSGSATDAGSAQALARIAAMADGGALEAATRACEDWLRAHGDNADAHCLHGILQDAGRLPALARESYRKALYLDPTHEEALHHMAALLESEGDAQGALRLRQRAERHARDRRHA</sequence>
<dbReference type="InterPro" id="IPR050903">
    <property type="entry name" value="Bact_Chemotaxis_MeTrfase"/>
</dbReference>
<dbReference type="EMBL" id="CP017755">
    <property type="protein sequence ID" value="AOZ10997.1"/>
    <property type="molecule type" value="Genomic_DNA"/>
</dbReference>
<dbReference type="SUPFAM" id="SSF53335">
    <property type="entry name" value="S-adenosyl-L-methionine-dependent methyltransferases"/>
    <property type="match status" value="1"/>
</dbReference>
<accession>A0ABN4TUT7</accession>
<keyword evidence="3" id="KW-0949">S-adenosyl-L-methionine</keyword>
<organism evidence="6 7">
    <name type="scientific">Cupriavidus malaysiensis</name>
    <dbReference type="NCBI Taxonomy" id="367825"/>
    <lineage>
        <taxon>Bacteria</taxon>
        <taxon>Pseudomonadati</taxon>
        <taxon>Pseudomonadota</taxon>
        <taxon>Betaproteobacteria</taxon>
        <taxon>Burkholderiales</taxon>
        <taxon>Burkholderiaceae</taxon>
        <taxon>Cupriavidus</taxon>
    </lineage>
</organism>
<dbReference type="InterPro" id="IPR000780">
    <property type="entry name" value="CheR_MeTrfase"/>
</dbReference>
<dbReference type="Pfam" id="PF01739">
    <property type="entry name" value="CheR"/>
    <property type="match status" value="1"/>
</dbReference>
<dbReference type="Proteomes" id="UP000177515">
    <property type="component" value="Chromosome 2"/>
</dbReference>
<dbReference type="InterPro" id="IPR022642">
    <property type="entry name" value="CheR_C"/>
</dbReference>
<proteinExistence type="predicted"/>
<name>A0ABN4TUT7_9BURK</name>
<protein>
    <submittedName>
        <fullName evidence="6">Chemotaxis protein CheW</fullName>
    </submittedName>
</protein>
<feature type="domain" description="CheR-type methyltransferase" evidence="5">
    <location>
        <begin position="6"/>
        <end position="240"/>
    </location>
</feature>
<feature type="compositionally biased region" description="Low complexity" evidence="4">
    <location>
        <begin position="287"/>
        <end position="304"/>
    </location>
</feature>
<evidence type="ECO:0000313" key="6">
    <source>
        <dbReference type="EMBL" id="AOZ10997.1"/>
    </source>
</evidence>
<feature type="region of interest" description="Disordered" evidence="4">
    <location>
        <begin position="268"/>
        <end position="324"/>
    </location>
</feature>
<dbReference type="InterPro" id="IPR029063">
    <property type="entry name" value="SAM-dependent_MTases_sf"/>
</dbReference>
<dbReference type="SUPFAM" id="SSF48452">
    <property type="entry name" value="TPR-like"/>
    <property type="match status" value="1"/>
</dbReference>